<dbReference type="EC" id="4.2.1.47" evidence="2"/>
<accession>A0A9Y1BL07</accession>
<gene>
    <name evidence="2" type="ORF">K9W45_12570</name>
</gene>
<dbReference type="Pfam" id="PF16363">
    <property type="entry name" value="GDP_Man_Dehyd"/>
    <property type="match status" value="1"/>
</dbReference>
<dbReference type="GO" id="GO:0008446">
    <property type="term" value="F:GDP-mannose 4,6-dehydratase activity"/>
    <property type="evidence" value="ECO:0007669"/>
    <property type="project" value="UniProtKB-EC"/>
</dbReference>
<dbReference type="EMBL" id="CP084166">
    <property type="protein sequence ID" value="UJG40655.1"/>
    <property type="molecule type" value="Genomic_DNA"/>
</dbReference>
<dbReference type="InterPro" id="IPR016040">
    <property type="entry name" value="NAD(P)-bd_dom"/>
</dbReference>
<evidence type="ECO:0000259" key="1">
    <source>
        <dbReference type="Pfam" id="PF16363"/>
    </source>
</evidence>
<protein>
    <submittedName>
        <fullName evidence="2">GDP-mannose 4,6-dehydratase</fullName>
        <ecNumber evidence="2">4.2.1.47</ecNumber>
    </submittedName>
</protein>
<reference evidence="2" key="1">
    <citation type="journal article" date="2022" name="Nat. Microbiol.">
        <title>Unique mobile elements and scalable gene flow at the prokaryote-eukaryote boundary revealed by circularized Asgard archaea genomes.</title>
        <authorList>
            <person name="Wu F."/>
            <person name="Speth D.R."/>
            <person name="Philosof A."/>
            <person name="Cremiere A."/>
            <person name="Narayanan A."/>
            <person name="Barco R.A."/>
            <person name="Connon S.A."/>
            <person name="Amend J.P."/>
            <person name="Antoshechkin I.A."/>
            <person name="Orphan V.J."/>
        </authorList>
    </citation>
    <scope>NUCLEOTIDE SEQUENCE</scope>
    <source>
        <strain evidence="2">PM71</strain>
    </source>
</reference>
<sequence>MDKILVTGGLGQVGAHIYKYLKNDYEFVLLDNLSNAKIAPPNDCLFIKGDILDASIYSSLPEVDFIIHTAAQISVKKSTKEPLFDAKTNIEGTLNLLEFARKRDIKKFVYLSSAATFGVPKFLPITEEHPREPLSPYGLSKLVGERYTMLYHSLYNLPTTSLVLFNLYSKLQKIDDPYSGVISKFIHRIHLNSSPIIEGDGIQTRDFIHVQDVVSAIELVLKNDKSNGESYNIGTGKQTSILELANLLLKIAKKDLPINYTEPRTGDIKHSYCSISKAQKELNFNPKIRLEEGLTELYYNIV</sequence>
<dbReference type="Gene3D" id="3.40.50.720">
    <property type="entry name" value="NAD(P)-binding Rossmann-like Domain"/>
    <property type="match status" value="1"/>
</dbReference>
<dbReference type="AlphaFoldDB" id="A0A9Y1BL07"/>
<proteinExistence type="predicted"/>
<dbReference type="Gene3D" id="3.90.25.10">
    <property type="entry name" value="UDP-galactose 4-epimerase, domain 1"/>
    <property type="match status" value="1"/>
</dbReference>
<keyword evidence="2" id="KW-0456">Lyase</keyword>
<dbReference type="PANTHER" id="PTHR43000">
    <property type="entry name" value="DTDP-D-GLUCOSE 4,6-DEHYDRATASE-RELATED"/>
    <property type="match status" value="1"/>
</dbReference>
<evidence type="ECO:0000313" key="2">
    <source>
        <dbReference type="EMBL" id="UJG40655.1"/>
    </source>
</evidence>
<name>A0A9Y1BL07_9ARCH</name>
<feature type="domain" description="NAD(P)-binding" evidence="1">
    <location>
        <begin position="5"/>
        <end position="296"/>
    </location>
</feature>
<dbReference type="SUPFAM" id="SSF51735">
    <property type="entry name" value="NAD(P)-binding Rossmann-fold domains"/>
    <property type="match status" value="1"/>
</dbReference>
<dbReference type="Proteomes" id="UP001201020">
    <property type="component" value="Chromosome"/>
</dbReference>
<dbReference type="PRINTS" id="PR01713">
    <property type="entry name" value="NUCEPIMERASE"/>
</dbReference>
<dbReference type="InterPro" id="IPR036291">
    <property type="entry name" value="NAD(P)-bd_dom_sf"/>
</dbReference>
<organism evidence="2">
    <name type="scientific">Candidatus Heimdallarchaeum aukensis</name>
    <dbReference type="NCBI Taxonomy" id="2876573"/>
    <lineage>
        <taxon>Archaea</taxon>
        <taxon>Promethearchaeati</taxon>
        <taxon>Candidatus Heimdallarchaeota</taxon>
        <taxon>Candidatus Heimdallarchaeia (ex Rinke et al. 2021) (nom. nud.)</taxon>
        <taxon>Candidatus Heimdallarchaeales</taxon>
        <taxon>Candidatus Heimdallarchaeaceae</taxon>
        <taxon>Candidatus Heimdallarchaeum</taxon>
    </lineage>
</organism>